<dbReference type="RefSeq" id="WP_124396417.1">
    <property type="nucleotide sequence ID" value="NZ_BHYM01000115.1"/>
</dbReference>
<name>A0A402CMX2_RHOWR</name>
<proteinExistence type="predicted"/>
<comment type="caution">
    <text evidence="1">The sequence shown here is derived from an EMBL/GenBank/DDBJ whole genome shotgun (WGS) entry which is preliminary data.</text>
</comment>
<dbReference type="EMBL" id="BHYM01000115">
    <property type="protein sequence ID" value="GCE44895.1"/>
    <property type="molecule type" value="Genomic_DNA"/>
</dbReference>
<dbReference type="Proteomes" id="UP000287519">
    <property type="component" value="Unassembled WGS sequence"/>
</dbReference>
<accession>A0A402CMX2</accession>
<protein>
    <submittedName>
        <fullName evidence="1">Uncharacterized protein</fullName>
    </submittedName>
</protein>
<sequence>MAVTVPRRSDRFFCTPHAGHLSHQGDHQDVDPQISCYYKSSQIKQYFKEHHALRTETVVCDTRDFGRVLAPGVAALDTQLPKDLVERSELARAWRQLDRRLDRFAENGVASA</sequence>
<dbReference type="AlphaFoldDB" id="A0A402CMX2"/>
<gene>
    <name evidence="1" type="ORF">Rhow_000521</name>
</gene>
<organism evidence="1 2">
    <name type="scientific">Rhodococcus wratislaviensis</name>
    <name type="common">Tsukamurella wratislaviensis</name>
    <dbReference type="NCBI Taxonomy" id="44752"/>
    <lineage>
        <taxon>Bacteria</taxon>
        <taxon>Bacillati</taxon>
        <taxon>Actinomycetota</taxon>
        <taxon>Actinomycetes</taxon>
        <taxon>Mycobacteriales</taxon>
        <taxon>Nocardiaceae</taxon>
        <taxon>Rhodococcus</taxon>
    </lineage>
</organism>
<evidence type="ECO:0000313" key="2">
    <source>
        <dbReference type="Proteomes" id="UP000287519"/>
    </source>
</evidence>
<evidence type="ECO:0000313" key="1">
    <source>
        <dbReference type="EMBL" id="GCE44895.1"/>
    </source>
</evidence>
<dbReference type="OrthoDB" id="5415775at2"/>
<reference evidence="1 2" key="1">
    <citation type="submission" date="2018-11" db="EMBL/GenBank/DDBJ databases">
        <title>Microbial catabolism of amino acid.</title>
        <authorList>
            <person name="Hibi M."/>
            <person name="Ogawa J."/>
        </authorList>
    </citation>
    <scope>NUCLEOTIDE SEQUENCE [LARGE SCALE GENOMIC DNA]</scope>
    <source>
        <strain evidence="1 2">C31-06</strain>
    </source>
</reference>
<keyword evidence="2" id="KW-1185">Reference proteome</keyword>